<reference evidence="5 6" key="1">
    <citation type="submission" date="2024-10" db="EMBL/GenBank/DDBJ databases">
        <title>The Natural Products Discovery Center: Release of the First 8490 Sequenced Strains for Exploring Actinobacteria Biosynthetic Diversity.</title>
        <authorList>
            <person name="Kalkreuter E."/>
            <person name="Kautsar S.A."/>
            <person name="Yang D."/>
            <person name="Bader C.D."/>
            <person name="Teijaro C.N."/>
            <person name="Fluegel L."/>
            <person name="Davis C.M."/>
            <person name="Simpson J.R."/>
            <person name="Lauterbach L."/>
            <person name="Steele A.D."/>
            <person name="Gui C."/>
            <person name="Meng S."/>
            <person name="Li G."/>
            <person name="Viehrig K."/>
            <person name="Ye F."/>
            <person name="Su P."/>
            <person name="Kiefer A.F."/>
            <person name="Nichols A."/>
            <person name="Cepeda A.J."/>
            <person name="Yan W."/>
            <person name="Fan B."/>
            <person name="Jiang Y."/>
            <person name="Adhikari A."/>
            <person name="Zheng C.-J."/>
            <person name="Schuster L."/>
            <person name="Cowan T.M."/>
            <person name="Smanski M.J."/>
            <person name="Chevrette M.G."/>
            <person name="De Carvalho L.P.S."/>
            <person name="Shen B."/>
        </authorList>
    </citation>
    <scope>NUCLEOTIDE SEQUENCE [LARGE SCALE GENOMIC DNA]</scope>
    <source>
        <strain evidence="5 6">NPDC019481</strain>
    </source>
</reference>
<dbReference type="EMBL" id="JBIRYI010000013">
    <property type="protein sequence ID" value="MFI2489276.1"/>
    <property type="molecule type" value="Genomic_DNA"/>
</dbReference>
<dbReference type="SUPFAM" id="SSF46689">
    <property type="entry name" value="Homeodomain-like"/>
    <property type="match status" value="1"/>
</dbReference>
<dbReference type="PROSITE" id="PS00041">
    <property type="entry name" value="HTH_ARAC_FAMILY_1"/>
    <property type="match status" value="1"/>
</dbReference>
<evidence type="ECO:0000256" key="1">
    <source>
        <dbReference type="ARBA" id="ARBA00023015"/>
    </source>
</evidence>
<dbReference type="RefSeq" id="WP_397406384.1">
    <property type="nucleotide sequence ID" value="NZ_JBIRYI010000013.1"/>
</dbReference>
<dbReference type="InterPro" id="IPR050204">
    <property type="entry name" value="AraC_XylS_family_regulators"/>
</dbReference>
<dbReference type="Pfam" id="PF12833">
    <property type="entry name" value="HTH_18"/>
    <property type="match status" value="1"/>
</dbReference>
<evidence type="ECO:0000256" key="3">
    <source>
        <dbReference type="ARBA" id="ARBA00023163"/>
    </source>
</evidence>
<name>A0ABW7XPQ0_9MICO</name>
<dbReference type="Pfam" id="PF02311">
    <property type="entry name" value="AraC_binding"/>
    <property type="match status" value="1"/>
</dbReference>
<accession>A0ABW7XPQ0</accession>
<keyword evidence="6" id="KW-1185">Reference proteome</keyword>
<sequence>MDQSRFFPDHQMPGWQMTSQIEIEPPALVSWSGRPTLMGTAHQHDDLEINLVTEGGTMLYLFGGAPVEIGPGSVAAFWAAVPHQLIASTATRAHWVHVPFSTFLGWGLPAALVGRLLSGMPLISPPEAALTTDDANFTQWAADLSSEQPELRRVAMLEIEARVRRLGLATPGQPVRRFTAGDPALRQVLAMVRHIAENFREPLTVADVARTVRLHPNYAMAQFRKVVHTTMVDYLTRCRLAEARRLLVTTGLPVADVAAESGFSSVSRFYTAFGDACGMPPAAYRRENQHDQPA</sequence>
<dbReference type="Proteomes" id="UP001611580">
    <property type="component" value="Unassembled WGS sequence"/>
</dbReference>
<dbReference type="PROSITE" id="PS01124">
    <property type="entry name" value="HTH_ARAC_FAMILY_2"/>
    <property type="match status" value="1"/>
</dbReference>
<comment type="caution">
    <text evidence="5">The sequence shown here is derived from an EMBL/GenBank/DDBJ whole genome shotgun (WGS) entry which is preliminary data.</text>
</comment>
<evidence type="ECO:0000256" key="2">
    <source>
        <dbReference type="ARBA" id="ARBA00023125"/>
    </source>
</evidence>
<evidence type="ECO:0000313" key="6">
    <source>
        <dbReference type="Proteomes" id="UP001611580"/>
    </source>
</evidence>
<dbReference type="InterPro" id="IPR014710">
    <property type="entry name" value="RmlC-like_jellyroll"/>
</dbReference>
<dbReference type="InterPro" id="IPR018060">
    <property type="entry name" value="HTH_AraC"/>
</dbReference>
<proteinExistence type="predicted"/>
<keyword evidence="1" id="KW-0805">Transcription regulation</keyword>
<dbReference type="InterPro" id="IPR009057">
    <property type="entry name" value="Homeodomain-like_sf"/>
</dbReference>
<dbReference type="InterPro" id="IPR003313">
    <property type="entry name" value="AraC-bd"/>
</dbReference>
<dbReference type="InterPro" id="IPR011051">
    <property type="entry name" value="RmlC_Cupin_sf"/>
</dbReference>
<dbReference type="PANTHER" id="PTHR46796:SF6">
    <property type="entry name" value="ARAC SUBFAMILY"/>
    <property type="match status" value="1"/>
</dbReference>
<dbReference type="Gene3D" id="2.60.120.10">
    <property type="entry name" value="Jelly Rolls"/>
    <property type="match status" value="1"/>
</dbReference>
<feature type="domain" description="HTH araC/xylS-type" evidence="4">
    <location>
        <begin position="189"/>
        <end position="287"/>
    </location>
</feature>
<keyword evidence="2" id="KW-0238">DNA-binding</keyword>
<evidence type="ECO:0000259" key="4">
    <source>
        <dbReference type="PROSITE" id="PS01124"/>
    </source>
</evidence>
<dbReference type="SUPFAM" id="SSF51182">
    <property type="entry name" value="RmlC-like cupins"/>
    <property type="match status" value="1"/>
</dbReference>
<organism evidence="5 6">
    <name type="scientific">Promicromonospora kroppenstedtii</name>
    <dbReference type="NCBI Taxonomy" id="440482"/>
    <lineage>
        <taxon>Bacteria</taxon>
        <taxon>Bacillati</taxon>
        <taxon>Actinomycetota</taxon>
        <taxon>Actinomycetes</taxon>
        <taxon>Micrococcales</taxon>
        <taxon>Promicromonosporaceae</taxon>
        <taxon>Promicromonospora</taxon>
    </lineage>
</organism>
<dbReference type="PANTHER" id="PTHR46796">
    <property type="entry name" value="HTH-TYPE TRANSCRIPTIONAL ACTIVATOR RHAS-RELATED"/>
    <property type="match status" value="1"/>
</dbReference>
<keyword evidence="3" id="KW-0804">Transcription</keyword>
<dbReference type="SMART" id="SM00342">
    <property type="entry name" value="HTH_ARAC"/>
    <property type="match status" value="1"/>
</dbReference>
<dbReference type="Gene3D" id="1.10.10.60">
    <property type="entry name" value="Homeodomain-like"/>
    <property type="match status" value="2"/>
</dbReference>
<evidence type="ECO:0000313" key="5">
    <source>
        <dbReference type="EMBL" id="MFI2489276.1"/>
    </source>
</evidence>
<dbReference type="InterPro" id="IPR018062">
    <property type="entry name" value="HTH_AraC-typ_CS"/>
</dbReference>
<protein>
    <submittedName>
        <fullName evidence="5">Helix-turn-helix domain-containing protein</fullName>
    </submittedName>
</protein>
<gene>
    <name evidence="5" type="ORF">ACH47X_20365</name>
</gene>